<evidence type="ECO:0000256" key="10">
    <source>
        <dbReference type="ARBA" id="ARBA00030071"/>
    </source>
</evidence>
<dbReference type="EMBL" id="FOCM01000002">
    <property type="protein sequence ID" value="SEN01004.1"/>
    <property type="molecule type" value="Genomic_DNA"/>
</dbReference>
<evidence type="ECO:0000313" key="15">
    <source>
        <dbReference type="EMBL" id="SEN01004.1"/>
    </source>
</evidence>
<dbReference type="RefSeq" id="WP_175481660.1">
    <property type="nucleotide sequence ID" value="NZ_FOCM01000002.1"/>
</dbReference>
<feature type="transmembrane region" description="Helical" evidence="14">
    <location>
        <begin position="50"/>
        <end position="72"/>
    </location>
</feature>
<keyword evidence="6 14" id="KW-0812">Transmembrane</keyword>
<accession>A0A1H8D2R5</accession>
<keyword evidence="16" id="KW-1185">Reference proteome</keyword>
<evidence type="ECO:0000256" key="11">
    <source>
        <dbReference type="ARBA" id="ARBA00030211"/>
    </source>
</evidence>
<reference evidence="16" key="1">
    <citation type="submission" date="2016-10" db="EMBL/GenBank/DDBJ databases">
        <authorList>
            <person name="Varghese N."/>
            <person name="Submissions S."/>
        </authorList>
    </citation>
    <scope>NUCLEOTIDE SEQUENCE [LARGE SCALE GENOMIC DNA]</scope>
    <source>
        <strain evidence="16">DSM 26893</strain>
    </source>
</reference>
<comment type="similarity">
    <text evidence="2">Belongs to the cytochrome c oxidase bacterial subunit 4 family.</text>
</comment>
<evidence type="ECO:0000256" key="1">
    <source>
        <dbReference type="ARBA" id="ARBA00004651"/>
    </source>
</evidence>
<dbReference type="GO" id="GO:0009319">
    <property type="term" value="C:cytochrome o ubiquinol oxidase complex"/>
    <property type="evidence" value="ECO:0007669"/>
    <property type="project" value="TreeGrafter"/>
</dbReference>
<dbReference type="PANTHER" id="PTHR36835">
    <property type="entry name" value="CYTOCHROME BO(3) UBIQUINOL OXIDASE SUBUNIT 4"/>
    <property type="match status" value="1"/>
</dbReference>
<evidence type="ECO:0000256" key="3">
    <source>
        <dbReference type="ARBA" id="ARBA00011700"/>
    </source>
</evidence>
<keyword evidence="7 14" id="KW-1133">Transmembrane helix</keyword>
<proteinExistence type="inferred from homology"/>
<dbReference type="Proteomes" id="UP000199372">
    <property type="component" value="Unassembled WGS sequence"/>
</dbReference>
<evidence type="ECO:0000256" key="14">
    <source>
        <dbReference type="SAM" id="Phobius"/>
    </source>
</evidence>
<keyword evidence="8 14" id="KW-0472">Membrane</keyword>
<evidence type="ECO:0000256" key="12">
    <source>
        <dbReference type="ARBA" id="ARBA00031887"/>
    </source>
</evidence>
<comment type="subcellular location">
    <subcellularLocation>
        <location evidence="1">Cell membrane</location>
        <topology evidence="1">Multi-pass membrane protein</topology>
    </subcellularLocation>
</comment>
<dbReference type="InterPro" id="IPR005171">
    <property type="entry name" value="Cyt_c_oxidase_su4_prok"/>
</dbReference>
<dbReference type="GO" id="GO:0015990">
    <property type="term" value="P:electron transport coupled proton transport"/>
    <property type="evidence" value="ECO:0007669"/>
    <property type="project" value="TreeGrafter"/>
</dbReference>
<dbReference type="GO" id="GO:0005886">
    <property type="term" value="C:plasma membrane"/>
    <property type="evidence" value="ECO:0007669"/>
    <property type="project" value="UniProtKB-SubCell"/>
</dbReference>
<evidence type="ECO:0000256" key="6">
    <source>
        <dbReference type="ARBA" id="ARBA00022692"/>
    </source>
</evidence>
<dbReference type="AlphaFoldDB" id="A0A1H8D2R5"/>
<evidence type="ECO:0000256" key="4">
    <source>
        <dbReference type="ARBA" id="ARBA00014689"/>
    </source>
</evidence>
<evidence type="ECO:0000256" key="13">
    <source>
        <dbReference type="ARBA" id="ARBA00032185"/>
    </source>
</evidence>
<feature type="transmembrane region" description="Helical" evidence="14">
    <location>
        <begin position="24"/>
        <end position="44"/>
    </location>
</feature>
<evidence type="ECO:0000256" key="5">
    <source>
        <dbReference type="ARBA" id="ARBA00022475"/>
    </source>
</evidence>
<evidence type="ECO:0000256" key="9">
    <source>
        <dbReference type="ARBA" id="ARBA00025694"/>
    </source>
</evidence>
<dbReference type="InterPro" id="IPR050968">
    <property type="entry name" value="Cytochrome_c_oxidase_bac_sub4"/>
</dbReference>
<comment type="function">
    <text evidence="9">Cytochrome bo(3) ubiquinol terminal oxidase is the component of the aerobic respiratory chain of E.coli that predominates when cells are grown at high aeration. Has proton pump activity across the membrane in addition to electron transfer, pumping 2 protons/electron.</text>
</comment>
<keyword evidence="5" id="KW-1003">Cell membrane</keyword>
<evidence type="ECO:0000313" key="16">
    <source>
        <dbReference type="Proteomes" id="UP000199372"/>
    </source>
</evidence>
<sequence length="113" mass="12436">MSHMDKIDESGGQMESRADEQSSYLRGGIASVVLTVIAVLAVVSDVLPDWAAWTTIAVAGILQAVAQLHWFLHIRLHGQAWEDLQLIFFTILILVLMVGGTIWVMGDLSARMM</sequence>
<evidence type="ECO:0000256" key="7">
    <source>
        <dbReference type="ARBA" id="ARBA00022989"/>
    </source>
</evidence>
<protein>
    <recommendedName>
        <fullName evidence="4">Cytochrome bo(3) ubiquinol oxidase subunit 4</fullName>
    </recommendedName>
    <alternativeName>
        <fullName evidence="13">Cytochrome o ubiquinol oxidase subunit 4</fullName>
    </alternativeName>
    <alternativeName>
        <fullName evidence="10">Oxidase bo(3) subunit 4</fullName>
    </alternativeName>
    <alternativeName>
        <fullName evidence="11">Ubiquinol oxidase polypeptide IV</fullName>
    </alternativeName>
    <alternativeName>
        <fullName evidence="12">Ubiquinol oxidase subunit 4</fullName>
    </alternativeName>
</protein>
<feature type="transmembrane region" description="Helical" evidence="14">
    <location>
        <begin position="84"/>
        <end position="105"/>
    </location>
</feature>
<name>A0A1H8D2R5_9RHOB</name>
<comment type="subunit">
    <text evidence="3">Heterooctamer of two A chains, two B chains, two C chains and two D chains.</text>
</comment>
<dbReference type="Pfam" id="PF03626">
    <property type="entry name" value="COX4_pro"/>
    <property type="match status" value="1"/>
</dbReference>
<evidence type="ECO:0000256" key="8">
    <source>
        <dbReference type="ARBA" id="ARBA00023136"/>
    </source>
</evidence>
<dbReference type="GO" id="GO:0009486">
    <property type="term" value="F:cytochrome bo3 ubiquinol oxidase activity"/>
    <property type="evidence" value="ECO:0007669"/>
    <property type="project" value="TreeGrafter"/>
</dbReference>
<dbReference type="PANTHER" id="PTHR36835:SF1">
    <property type="entry name" value="CYTOCHROME BO(3) UBIQUINOL OXIDASE SUBUNIT 4"/>
    <property type="match status" value="1"/>
</dbReference>
<dbReference type="GO" id="GO:0019646">
    <property type="term" value="P:aerobic electron transport chain"/>
    <property type="evidence" value="ECO:0007669"/>
    <property type="project" value="TreeGrafter"/>
</dbReference>
<gene>
    <name evidence="15" type="ORF">SAMN04488011_102159</name>
</gene>
<organism evidence="15 16">
    <name type="scientific">Palleronia pelagia</name>
    <dbReference type="NCBI Taxonomy" id="387096"/>
    <lineage>
        <taxon>Bacteria</taxon>
        <taxon>Pseudomonadati</taxon>
        <taxon>Pseudomonadota</taxon>
        <taxon>Alphaproteobacteria</taxon>
        <taxon>Rhodobacterales</taxon>
        <taxon>Roseobacteraceae</taxon>
        <taxon>Palleronia</taxon>
    </lineage>
</organism>
<evidence type="ECO:0000256" key="2">
    <source>
        <dbReference type="ARBA" id="ARBA00008079"/>
    </source>
</evidence>
<dbReference type="GO" id="GO:0015078">
    <property type="term" value="F:proton transmembrane transporter activity"/>
    <property type="evidence" value="ECO:0007669"/>
    <property type="project" value="TreeGrafter"/>
</dbReference>